<dbReference type="RefSeq" id="WP_006789103.1">
    <property type="nucleotide sequence ID" value="NZ_JH417562.1"/>
</dbReference>
<feature type="active site" description="For OMPdecase activity" evidence="10">
    <location>
        <position position="65"/>
    </location>
</feature>
<evidence type="ECO:0000313" key="14">
    <source>
        <dbReference type="EMBL" id="EHM43864.1"/>
    </source>
</evidence>
<sequence>MADSRIIAALDVRTPEDMKHLVEKLGDSVSFYKVGMELFYSAGPDTVRYLKAAGKRVFLDLKVHDIPHTAAQAMRALTRLGADLMTLHAGGGTAMMRAAAEAVREEAERIGIERPGLLAVTVLTSIDETAWRELGHTAGIGESVGHMARLAKAAGVDGIVSSPREAAEIRAVNGADFVIVTPGIRPAFAGTDDQRRIAAPVQALRNGASYLVIGRPITKADDPRAAALSIAAEIEGV</sequence>
<feature type="active site" description="Proton donor" evidence="9">
    <location>
        <position position="62"/>
    </location>
</feature>
<protein>
    <recommendedName>
        <fullName evidence="9">Orotidine 5'-phosphate decarboxylase</fullName>
        <ecNumber evidence="9">4.1.1.23</ecNumber>
    </recommendedName>
    <alternativeName>
        <fullName evidence="9">OMP decarboxylase</fullName>
        <shortName evidence="9">OMPDCase</shortName>
        <shortName evidence="9">OMPdecase</shortName>
    </alternativeName>
</protein>
<dbReference type="GO" id="GO:0004590">
    <property type="term" value="F:orotidine-5'-phosphate decarboxylase activity"/>
    <property type="evidence" value="ECO:0007669"/>
    <property type="project" value="UniProtKB-UniRule"/>
</dbReference>
<feature type="active site" description="For OMPdecase activity" evidence="10">
    <location>
        <position position="62"/>
    </location>
</feature>
<dbReference type="InterPro" id="IPR001754">
    <property type="entry name" value="OMPdeCOase_dom"/>
</dbReference>
<keyword evidence="4 9" id="KW-0210">Decarboxylase</keyword>
<evidence type="ECO:0000259" key="13">
    <source>
        <dbReference type="SMART" id="SM00934"/>
    </source>
</evidence>
<feature type="binding site" evidence="9 11">
    <location>
        <position position="215"/>
    </location>
    <ligand>
        <name>substrate</name>
    </ligand>
</feature>
<dbReference type="NCBIfam" id="TIGR01740">
    <property type="entry name" value="pyrF"/>
    <property type="match status" value="1"/>
</dbReference>
<feature type="binding site" evidence="9 11">
    <location>
        <position position="11"/>
    </location>
    <ligand>
        <name>substrate</name>
    </ligand>
</feature>
<dbReference type="GO" id="GO:0006207">
    <property type="term" value="P:'de novo' pyrimidine nucleobase biosynthetic process"/>
    <property type="evidence" value="ECO:0007669"/>
    <property type="project" value="InterPro"/>
</dbReference>
<feature type="binding site" evidence="9">
    <location>
        <begin position="60"/>
        <end position="69"/>
    </location>
    <ligand>
        <name>substrate</name>
    </ligand>
</feature>
<dbReference type="GO" id="GO:0005829">
    <property type="term" value="C:cytosol"/>
    <property type="evidence" value="ECO:0007669"/>
    <property type="project" value="TreeGrafter"/>
</dbReference>
<evidence type="ECO:0000256" key="12">
    <source>
        <dbReference type="RuleBase" id="RU000512"/>
    </source>
</evidence>
<dbReference type="HOGENOM" id="CLU_067069_1_1_9"/>
<dbReference type="InterPro" id="IPR014732">
    <property type="entry name" value="OMPdecase"/>
</dbReference>
<feature type="binding site" evidence="9 11">
    <location>
        <position position="185"/>
    </location>
    <ligand>
        <name>substrate</name>
    </ligand>
</feature>
<dbReference type="EMBL" id="AGCJ01000003">
    <property type="protein sequence ID" value="EHM43864.1"/>
    <property type="molecule type" value="Genomic_DNA"/>
</dbReference>
<dbReference type="InterPro" id="IPR047596">
    <property type="entry name" value="OMPdecase_bac"/>
</dbReference>
<keyword evidence="6 9" id="KW-0456">Lyase</keyword>
<evidence type="ECO:0000256" key="9">
    <source>
        <dbReference type="HAMAP-Rule" id="MF_01200"/>
    </source>
</evidence>
<comment type="pathway">
    <text evidence="2 9 12">Pyrimidine metabolism; UMP biosynthesis via de novo pathway; UMP from orotate: step 2/2.</text>
</comment>
<dbReference type="Pfam" id="PF00215">
    <property type="entry name" value="OMPdecase"/>
    <property type="match status" value="1"/>
</dbReference>
<feature type="binding site" evidence="9 11">
    <location>
        <position position="124"/>
    </location>
    <ligand>
        <name>substrate</name>
    </ligand>
</feature>
<evidence type="ECO:0000256" key="4">
    <source>
        <dbReference type="ARBA" id="ARBA00022793"/>
    </source>
</evidence>
<dbReference type="PATRIC" id="fig|861450.3.peg.117"/>
<evidence type="ECO:0000256" key="8">
    <source>
        <dbReference type="ARBA" id="ARBA00061012"/>
    </source>
</evidence>
<dbReference type="AlphaFoldDB" id="G9YER1"/>
<dbReference type="PANTHER" id="PTHR32119">
    <property type="entry name" value="OROTIDINE 5'-PHOSPHATE DECARBOXYLASE"/>
    <property type="match status" value="1"/>
</dbReference>
<evidence type="ECO:0000256" key="11">
    <source>
        <dbReference type="PIRSR" id="PIRSR614732-2"/>
    </source>
</evidence>
<feature type="binding site" evidence="9 11">
    <location>
        <position position="214"/>
    </location>
    <ligand>
        <name>substrate</name>
    </ligand>
</feature>
<evidence type="ECO:0000256" key="5">
    <source>
        <dbReference type="ARBA" id="ARBA00022975"/>
    </source>
</evidence>
<comment type="similarity">
    <text evidence="8 9">Belongs to the OMP decarboxylase family. Type 1 subfamily.</text>
</comment>
<dbReference type="SMART" id="SM00934">
    <property type="entry name" value="OMPdecase"/>
    <property type="match status" value="1"/>
</dbReference>
<keyword evidence="15" id="KW-1185">Reference proteome</keyword>
<dbReference type="UniPathway" id="UPA00070">
    <property type="reaction ID" value="UER00120"/>
</dbReference>
<evidence type="ECO:0000313" key="15">
    <source>
        <dbReference type="Proteomes" id="UP000005481"/>
    </source>
</evidence>
<dbReference type="eggNOG" id="COG0284">
    <property type="taxonomic scope" value="Bacteria"/>
</dbReference>
<feature type="active site" description="For OMPdecase activity" evidence="10">
    <location>
        <position position="60"/>
    </location>
</feature>
<dbReference type="HAMAP" id="MF_01200_B">
    <property type="entry name" value="OMPdecase_type1_B"/>
    <property type="match status" value="1"/>
</dbReference>
<dbReference type="OrthoDB" id="9806203at2"/>
<reference evidence="14 15" key="1">
    <citation type="submission" date="2011-08" db="EMBL/GenBank/DDBJ databases">
        <authorList>
            <person name="Weinstock G."/>
            <person name="Sodergren E."/>
            <person name="Clifton S."/>
            <person name="Fulton L."/>
            <person name="Fulton B."/>
            <person name="Courtney L."/>
            <person name="Fronick C."/>
            <person name="Harrison M."/>
            <person name="Strong C."/>
            <person name="Farmer C."/>
            <person name="Delahaunty K."/>
            <person name="Markovic C."/>
            <person name="Hall O."/>
            <person name="Minx P."/>
            <person name="Tomlinson C."/>
            <person name="Mitreva M."/>
            <person name="Hou S."/>
            <person name="Chen J."/>
            <person name="Wollam A."/>
            <person name="Pepin K.H."/>
            <person name="Johnson M."/>
            <person name="Bhonagiri V."/>
            <person name="Zhang X."/>
            <person name="Suruliraj S."/>
            <person name="Warren W."/>
            <person name="Chinwalla A."/>
            <person name="Mardis E.R."/>
            <person name="Wilson R.K."/>
        </authorList>
    </citation>
    <scope>NUCLEOTIDE SEQUENCE [LARGE SCALE GENOMIC DNA]</scope>
    <source>
        <strain evidence="14 15">F0357</strain>
    </source>
</reference>
<accession>G9YER1</accession>
<evidence type="ECO:0000256" key="10">
    <source>
        <dbReference type="PIRSR" id="PIRSR614732-1"/>
    </source>
</evidence>
<dbReference type="InterPro" id="IPR011060">
    <property type="entry name" value="RibuloseP-bd_barrel"/>
</dbReference>
<evidence type="ECO:0000256" key="6">
    <source>
        <dbReference type="ARBA" id="ARBA00023239"/>
    </source>
</evidence>
<comment type="catalytic activity">
    <reaction evidence="7 9 12">
        <text>orotidine 5'-phosphate + H(+) = UMP + CO2</text>
        <dbReference type="Rhea" id="RHEA:11596"/>
        <dbReference type="ChEBI" id="CHEBI:15378"/>
        <dbReference type="ChEBI" id="CHEBI:16526"/>
        <dbReference type="ChEBI" id="CHEBI:57538"/>
        <dbReference type="ChEBI" id="CHEBI:57865"/>
        <dbReference type="EC" id="4.1.1.23"/>
    </reaction>
</comment>
<comment type="subunit">
    <text evidence="3 9">Homodimer.</text>
</comment>
<feature type="domain" description="Orotidine 5'-phosphate decarboxylase" evidence="13">
    <location>
        <begin position="5"/>
        <end position="230"/>
    </location>
</feature>
<feature type="binding site" evidence="9 11">
    <location>
        <position position="33"/>
    </location>
    <ligand>
        <name>substrate</name>
    </ligand>
</feature>
<feature type="binding site" evidence="9 11">
    <location>
        <position position="194"/>
    </location>
    <ligand>
        <name>substrate</name>
    </ligand>
</feature>
<organism evidence="14 15">
    <name type="scientific">Anaeroglobus geminatus F0357</name>
    <dbReference type="NCBI Taxonomy" id="861450"/>
    <lineage>
        <taxon>Bacteria</taxon>
        <taxon>Bacillati</taxon>
        <taxon>Bacillota</taxon>
        <taxon>Negativicutes</taxon>
        <taxon>Veillonellales</taxon>
        <taxon>Veillonellaceae</taxon>
        <taxon>Anaeroglobus</taxon>
    </lineage>
</organism>
<name>G9YER1_9FIRM</name>
<dbReference type="STRING" id="861450.HMPREF0080_00121"/>
<keyword evidence="5 9" id="KW-0665">Pyrimidine biosynthesis</keyword>
<evidence type="ECO:0000256" key="2">
    <source>
        <dbReference type="ARBA" id="ARBA00004861"/>
    </source>
</evidence>
<evidence type="ECO:0000256" key="1">
    <source>
        <dbReference type="ARBA" id="ARBA00002356"/>
    </source>
</evidence>
<proteinExistence type="inferred from homology"/>
<dbReference type="FunFam" id="3.20.20.70:FF:000015">
    <property type="entry name" value="Orotidine 5'-phosphate decarboxylase"/>
    <property type="match status" value="1"/>
</dbReference>
<dbReference type="EC" id="4.1.1.23" evidence="9"/>
<evidence type="ECO:0000256" key="3">
    <source>
        <dbReference type="ARBA" id="ARBA00011738"/>
    </source>
</evidence>
<gene>
    <name evidence="9" type="primary">pyrF</name>
    <name evidence="14" type="ORF">HMPREF0080_00121</name>
</gene>
<dbReference type="PROSITE" id="PS00156">
    <property type="entry name" value="OMPDECASE"/>
    <property type="match status" value="1"/>
</dbReference>
<evidence type="ECO:0000256" key="7">
    <source>
        <dbReference type="ARBA" id="ARBA00049157"/>
    </source>
</evidence>
<dbReference type="GO" id="GO:0044205">
    <property type="term" value="P:'de novo' UMP biosynthetic process"/>
    <property type="evidence" value="ECO:0007669"/>
    <property type="project" value="UniProtKB-UniRule"/>
</dbReference>
<dbReference type="InterPro" id="IPR013785">
    <property type="entry name" value="Aldolase_TIM"/>
</dbReference>
<comment type="caution">
    <text evidence="14">The sequence shown here is derived from an EMBL/GenBank/DDBJ whole genome shotgun (WGS) entry which is preliminary data.</text>
</comment>
<dbReference type="Gene3D" id="3.20.20.70">
    <property type="entry name" value="Aldolase class I"/>
    <property type="match status" value="1"/>
</dbReference>
<comment type="function">
    <text evidence="1 9">Catalyzes the decarboxylation of orotidine 5'-monophosphate (OMP) to uridine 5'-monophosphate (UMP).</text>
</comment>
<dbReference type="PANTHER" id="PTHR32119:SF2">
    <property type="entry name" value="OROTIDINE 5'-PHOSPHATE DECARBOXYLASE"/>
    <property type="match status" value="1"/>
</dbReference>
<dbReference type="InterPro" id="IPR018089">
    <property type="entry name" value="OMPdecase_AS"/>
</dbReference>
<dbReference type="NCBIfam" id="NF001273">
    <property type="entry name" value="PRK00230.1"/>
    <property type="match status" value="1"/>
</dbReference>
<dbReference type="CDD" id="cd04725">
    <property type="entry name" value="OMP_decarboxylase_like"/>
    <property type="match status" value="1"/>
</dbReference>
<dbReference type="Proteomes" id="UP000005481">
    <property type="component" value="Unassembled WGS sequence"/>
</dbReference>
<dbReference type="SUPFAM" id="SSF51366">
    <property type="entry name" value="Ribulose-phoshate binding barrel"/>
    <property type="match status" value="1"/>
</dbReference>